<evidence type="ECO:0000313" key="4">
    <source>
        <dbReference type="Proteomes" id="UP000185192"/>
    </source>
</evidence>
<dbReference type="InterPro" id="IPR011042">
    <property type="entry name" value="6-blade_b-propeller_TolB-like"/>
</dbReference>
<dbReference type="InterPro" id="IPR012938">
    <property type="entry name" value="Glc/Sorbosone_DH"/>
</dbReference>
<dbReference type="Gene3D" id="2.120.10.30">
    <property type="entry name" value="TolB, C-terminal domain"/>
    <property type="match status" value="1"/>
</dbReference>
<feature type="chain" id="PRO_5009935347" evidence="1">
    <location>
        <begin position="24"/>
        <end position="399"/>
    </location>
</feature>
<sequence>MRIHGLLSSLLAACLLAACSNQGASGTGDKTSQGFGRVEAGPVNYQIETVAEGLDHPWSLAFLPGGDLLVTERTGLLKRVSASGDISIVHDFTSGEGQPPVHAGSGMQAGLFDVVLHPDFATNNLVYISYAAKIGDENTLLLMRYRYDGSAEPRLTDGQQLFAAAPTRIQGNHYGARIQFLADGTLLMPIGDAFHFREKAQQLDTHFGKIVRLNDDGSVPDDNPFVGQEDALPEIWSYGHRNPQGIILTADNRVLSHEHGAAGGDEINEISKGGNYGWPSVSWGLDYSGGRISPYEALDGTMQSLVHFTPSIAPSGFAQYAGDAFPDWQGDLFLSALALKHVRHVNMNADGSLGEQRELFGELDARFRDVRTGPDGYLYLLTEATTGPDSKILRIIPAN</sequence>
<protein>
    <submittedName>
        <fullName evidence="3">Glucose/arabinose dehydrogenase, beta-propeller fold</fullName>
    </submittedName>
</protein>
<reference evidence="4" key="1">
    <citation type="submission" date="2016-11" db="EMBL/GenBank/DDBJ databases">
        <authorList>
            <person name="Varghese N."/>
            <person name="Submissions S."/>
        </authorList>
    </citation>
    <scope>NUCLEOTIDE SEQUENCE [LARGE SCALE GENOMIC DNA]</scope>
    <source>
        <strain evidence="4">DSM 22363</strain>
    </source>
</reference>
<evidence type="ECO:0000259" key="2">
    <source>
        <dbReference type="Pfam" id="PF07995"/>
    </source>
</evidence>
<dbReference type="AlphaFoldDB" id="A0A1N6CMN8"/>
<dbReference type="EMBL" id="FSQW01000001">
    <property type="protein sequence ID" value="SIN59831.1"/>
    <property type="molecule type" value="Genomic_DNA"/>
</dbReference>
<gene>
    <name evidence="3" type="ORF">SAMN02745824_0368</name>
</gene>
<organism evidence="3 4">
    <name type="scientific">Parasphingorhabdus marina DSM 22363</name>
    <dbReference type="NCBI Taxonomy" id="1123272"/>
    <lineage>
        <taxon>Bacteria</taxon>
        <taxon>Pseudomonadati</taxon>
        <taxon>Pseudomonadota</taxon>
        <taxon>Alphaproteobacteria</taxon>
        <taxon>Sphingomonadales</taxon>
        <taxon>Sphingomonadaceae</taxon>
        <taxon>Parasphingorhabdus</taxon>
    </lineage>
</organism>
<feature type="domain" description="Glucose/Sorbosone dehydrogenase" evidence="2">
    <location>
        <begin position="54"/>
        <end position="387"/>
    </location>
</feature>
<dbReference type="RefSeq" id="WP_074203451.1">
    <property type="nucleotide sequence ID" value="NZ_FSQW01000001.1"/>
</dbReference>
<dbReference type="PROSITE" id="PS51257">
    <property type="entry name" value="PROKAR_LIPOPROTEIN"/>
    <property type="match status" value="1"/>
</dbReference>
<name>A0A1N6CMN8_9SPHN</name>
<dbReference type="OrthoDB" id="9770043at2"/>
<keyword evidence="4" id="KW-1185">Reference proteome</keyword>
<dbReference type="InterPro" id="IPR011041">
    <property type="entry name" value="Quinoprot_gluc/sorb_DH_b-prop"/>
</dbReference>
<evidence type="ECO:0000256" key="1">
    <source>
        <dbReference type="SAM" id="SignalP"/>
    </source>
</evidence>
<keyword evidence="1" id="KW-0732">Signal</keyword>
<dbReference type="STRING" id="1123272.SAMN02745824_0368"/>
<proteinExistence type="predicted"/>
<evidence type="ECO:0000313" key="3">
    <source>
        <dbReference type="EMBL" id="SIN59831.1"/>
    </source>
</evidence>
<dbReference type="PANTHER" id="PTHR19328">
    <property type="entry name" value="HEDGEHOG-INTERACTING PROTEIN"/>
    <property type="match status" value="1"/>
</dbReference>
<dbReference type="SUPFAM" id="SSF50952">
    <property type="entry name" value="Soluble quinoprotein glucose dehydrogenase"/>
    <property type="match status" value="1"/>
</dbReference>
<dbReference type="Proteomes" id="UP000185192">
    <property type="component" value="Unassembled WGS sequence"/>
</dbReference>
<dbReference type="PANTHER" id="PTHR19328:SF75">
    <property type="entry name" value="ALDOSE SUGAR DEHYDROGENASE YLII"/>
    <property type="match status" value="1"/>
</dbReference>
<dbReference type="Pfam" id="PF07995">
    <property type="entry name" value="GSDH"/>
    <property type="match status" value="1"/>
</dbReference>
<accession>A0A1N6CMN8</accession>
<feature type="signal peptide" evidence="1">
    <location>
        <begin position="1"/>
        <end position="23"/>
    </location>
</feature>